<accession>A0ABT0YKQ5</accession>
<reference evidence="2" key="1">
    <citation type="submission" date="2022-05" db="EMBL/GenBank/DDBJ databases">
        <title>Schlegelella sp. nov., isolated from mangrove soil.</title>
        <authorList>
            <person name="Liu Y."/>
            <person name="Ge X."/>
            <person name="Liu W."/>
        </authorList>
    </citation>
    <scope>NUCLEOTIDE SEQUENCE</scope>
    <source>
        <strain evidence="2">S2-27</strain>
    </source>
</reference>
<dbReference type="EMBL" id="JAMKFE010000003">
    <property type="protein sequence ID" value="MCM5678989.1"/>
    <property type="molecule type" value="Genomic_DNA"/>
</dbReference>
<comment type="caution">
    <text evidence="2">The sequence shown here is derived from an EMBL/GenBank/DDBJ whole genome shotgun (WGS) entry which is preliminary data.</text>
</comment>
<feature type="chain" id="PRO_5047410783" evidence="1">
    <location>
        <begin position="22"/>
        <end position="113"/>
    </location>
</feature>
<name>A0ABT0YKQ5_9BURK</name>
<evidence type="ECO:0000256" key="1">
    <source>
        <dbReference type="SAM" id="SignalP"/>
    </source>
</evidence>
<sequence length="113" mass="12316">MRAIPVLVALVGATWLPVAHAESLRCNGQSTQLGDSRLSVLHKCGEPLLKDAYCAPVYHVPSYQLVPPPLVGIAVPCRAVEEWLYDRGPGNLMATVRFQAGVVHSIDYGRQPR</sequence>
<dbReference type="InterPro" id="IPR021268">
    <property type="entry name" value="DUF2845"/>
</dbReference>
<organism evidence="2 3">
    <name type="scientific">Caldimonas mangrovi</name>
    <dbReference type="NCBI Taxonomy" id="2944811"/>
    <lineage>
        <taxon>Bacteria</taxon>
        <taxon>Pseudomonadati</taxon>
        <taxon>Pseudomonadota</taxon>
        <taxon>Betaproteobacteria</taxon>
        <taxon>Burkholderiales</taxon>
        <taxon>Sphaerotilaceae</taxon>
        <taxon>Caldimonas</taxon>
    </lineage>
</organism>
<dbReference type="RefSeq" id="WP_251777181.1">
    <property type="nucleotide sequence ID" value="NZ_JAMKFE010000003.1"/>
</dbReference>
<gene>
    <name evidence="2" type="ORF">M8A51_05525</name>
</gene>
<protein>
    <submittedName>
        <fullName evidence="2">DUF2845 domain-containing protein</fullName>
    </submittedName>
</protein>
<dbReference type="Pfam" id="PF11006">
    <property type="entry name" value="DUF2845"/>
    <property type="match status" value="1"/>
</dbReference>
<proteinExistence type="predicted"/>
<evidence type="ECO:0000313" key="2">
    <source>
        <dbReference type="EMBL" id="MCM5678989.1"/>
    </source>
</evidence>
<keyword evidence="3" id="KW-1185">Reference proteome</keyword>
<dbReference type="Proteomes" id="UP001165541">
    <property type="component" value="Unassembled WGS sequence"/>
</dbReference>
<keyword evidence="1" id="KW-0732">Signal</keyword>
<feature type="signal peptide" evidence="1">
    <location>
        <begin position="1"/>
        <end position="21"/>
    </location>
</feature>
<evidence type="ECO:0000313" key="3">
    <source>
        <dbReference type="Proteomes" id="UP001165541"/>
    </source>
</evidence>